<protein>
    <submittedName>
        <fullName evidence="2">Uncharacterized protein</fullName>
    </submittedName>
</protein>
<keyword evidence="1" id="KW-0472">Membrane</keyword>
<evidence type="ECO:0000313" key="2">
    <source>
        <dbReference type="EMBL" id="PLR25078.1"/>
    </source>
</evidence>
<dbReference type="Proteomes" id="UP000234479">
    <property type="component" value="Unassembled WGS sequence"/>
</dbReference>
<gene>
    <name evidence="2" type="ORF">SGCZBJ_12650</name>
</gene>
<accession>A0A2N5DG88</accession>
<evidence type="ECO:0000313" key="3">
    <source>
        <dbReference type="Proteomes" id="UP000234479"/>
    </source>
</evidence>
<reference evidence="2 3" key="1">
    <citation type="submission" date="2017-12" db="EMBL/GenBank/DDBJ databases">
        <title>The genome sequence of Caulobacter sp. 410.</title>
        <authorList>
            <person name="Gao J."/>
            <person name="Mao X."/>
            <person name="Sun J."/>
        </authorList>
    </citation>
    <scope>NUCLEOTIDE SEQUENCE [LARGE SCALE GENOMIC DNA]</scope>
    <source>
        <strain evidence="2 3">410</strain>
    </source>
</reference>
<keyword evidence="3" id="KW-1185">Reference proteome</keyword>
<organism evidence="2 3">
    <name type="scientific">Caulobacter zeae</name>
    <dbReference type="NCBI Taxonomy" id="2055137"/>
    <lineage>
        <taxon>Bacteria</taxon>
        <taxon>Pseudomonadati</taxon>
        <taxon>Pseudomonadota</taxon>
        <taxon>Alphaproteobacteria</taxon>
        <taxon>Caulobacterales</taxon>
        <taxon>Caulobacteraceae</taxon>
        <taxon>Caulobacter</taxon>
    </lineage>
</organism>
<dbReference type="EMBL" id="PJRS01000022">
    <property type="protein sequence ID" value="PLR25078.1"/>
    <property type="molecule type" value="Genomic_DNA"/>
</dbReference>
<dbReference type="AlphaFoldDB" id="A0A2N5DG88"/>
<name>A0A2N5DG88_9CAUL</name>
<sequence>MDEIAFVKWIGGSSALASWVQAVGSIAAIAATALVTIHGTRETRRAIWREQRDAVSRHIDALDLLGNKLFSPTGQRAIRSPIGGIIIILVHLIFKAAGTSGRIDPREKVKLNQFIDVANEHCEAAEGYNFPSHYDRMRAVSTLQRFAARARAIIYDIEVGTYSSRDGQHYIFVDLIEICVDINEERRAFRALLRSMR</sequence>
<keyword evidence="1" id="KW-1133">Transmembrane helix</keyword>
<feature type="transmembrane region" description="Helical" evidence="1">
    <location>
        <begin position="16"/>
        <end position="37"/>
    </location>
</feature>
<proteinExistence type="predicted"/>
<comment type="caution">
    <text evidence="2">The sequence shown here is derived from an EMBL/GenBank/DDBJ whole genome shotgun (WGS) entry which is preliminary data.</text>
</comment>
<keyword evidence="1" id="KW-0812">Transmembrane</keyword>
<evidence type="ECO:0000256" key="1">
    <source>
        <dbReference type="SAM" id="Phobius"/>
    </source>
</evidence>